<organism evidence="3 4">
    <name type="scientific">Rhodococcus tukisamuensis</name>
    <dbReference type="NCBI Taxonomy" id="168276"/>
    <lineage>
        <taxon>Bacteria</taxon>
        <taxon>Bacillati</taxon>
        <taxon>Actinomycetota</taxon>
        <taxon>Actinomycetes</taxon>
        <taxon>Mycobacteriales</taxon>
        <taxon>Nocardiaceae</taxon>
        <taxon>Rhodococcus</taxon>
    </lineage>
</organism>
<proteinExistence type="predicted"/>
<feature type="domain" description="Pyridoxamine 5'-phosphate oxidase N-terminal" evidence="2">
    <location>
        <begin position="12"/>
        <end position="128"/>
    </location>
</feature>
<dbReference type="NCBIfam" id="TIGR03618">
    <property type="entry name" value="Rv1155_F420"/>
    <property type="match status" value="1"/>
</dbReference>
<dbReference type="STRING" id="168276.SAMN05444580_104153"/>
<keyword evidence="4" id="KW-1185">Reference proteome</keyword>
<sequence>MARTPFNPADLSDEAHAFLRDRHLATLTTLRRDGTPHVVAVGFTWDHEGQLVRVITNGGSQKALNAERAGYAAVTQIDGARWLTLEGPARVSDDPAEVAEAVARYAGRYREPRENPTRVVIEISVRRALGLATLLGR</sequence>
<evidence type="ECO:0000313" key="4">
    <source>
        <dbReference type="Proteomes" id="UP000199417"/>
    </source>
</evidence>
<dbReference type="Proteomes" id="UP000199417">
    <property type="component" value="Unassembled WGS sequence"/>
</dbReference>
<protein>
    <submittedName>
        <fullName evidence="3">PPOX class probable F420-dependent enzyme</fullName>
    </submittedName>
</protein>
<keyword evidence="1" id="KW-0560">Oxidoreductase</keyword>
<name>A0A1G6UF12_9NOCA</name>
<dbReference type="Pfam" id="PF01243">
    <property type="entry name" value="PNPOx_N"/>
    <property type="match status" value="1"/>
</dbReference>
<dbReference type="GO" id="GO:0070967">
    <property type="term" value="F:coenzyme F420 binding"/>
    <property type="evidence" value="ECO:0007669"/>
    <property type="project" value="TreeGrafter"/>
</dbReference>
<dbReference type="Gene3D" id="2.30.110.10">
    <property type="entry name" value="Electron Transport, Fmn-binding Protein, Chain A"/>
    <property type="match status" value="1"/>
</dbReference>
<reference evidence="3 4" key="1">
    <citation type="submission" date="2016-10" db="EMBL/GenBank/DDBJ databases">
        <authorList>
            <person name="de Groot N.N."/>
        </authorList>
    </citation>
    <scope>NUCLEOTIDE SEQUENCE [LARGE SCALE GENOMIC DNA]</scope>
    <source>
        <strain evidence="3 4">JCM 11308</strain>
    </source>
</reference>
<dbReference type="RefSeq" id="WP_072844691.1">
    <property type="nucleotide sequence ID" value="NZ_FNAB01000004.1"/>
</dbReference>
<dbReference type="PANTHER" id="PTHR35176:SF1">
    <property type="entry name" value="F420H(2)-DEPENDENT BILIVERDIN REDUCTASE"/>
    <property type="match status" value="1"/>
</dbReference>
<dbReference type="AlphaFoldDB" id="A0A1G6UF12"/>
<dbReference type="PANTHER" id="PTHR35176">
    <property type="entry name" value="HEME OXYGENASE HI_0854-RELATED"/>
    <property type="match status" value="1"/>
</dbReference>
<accession>A0A1G6UF12</accession>
<dbReference type="GO" id="GO:0005829">
    <property type="term" value="C:cytosol"/>
    <property type="evidence" value="ECO:0007669"/>
    <property type="project" value="TreeGrafter"/>
</dbReference>
<dbReference type="InterPro" id="IPR019920">
    <property type="entry name" value="F420-binding_dom_put"/>
</dbReference>
<dbReference type="SUPFAM" id="SSF50475">
    <property type="entry name" value="FMN-binding split barrel"/>
    <property type="match status" value="1"/>
</dbReference>
<evidence type="ECO:0000259" key="2">
    <source>
        <dbReference type="Pfam" id="PF01243"/>
    </source>
</evidence>
<dbReference type="InterPro" id="IPR012349">
    <property type="entry name" value="Split_barrel_FMN-bd"/>
</dbReference>
<dbReference type="EMBL" id="FNAB01000004">
    <property type="protein sequence ID" value="SDD39296.1"/>
    <property type="molecule type" value="Genomic_DNA"/>
</dbReference>
<dbReference type="GO" id="GO:0016627">
    <property type="term" value="F:oxidoreductase activity, acting on the CH-CH group of donors"/>
    <property type="evidence" value="ECO:0007669"/>
    <property type="project" value="TreeGrafter"/>
</dbReference>
<dbReference type="InterPro" id="IPR052019">
    <property type="entry name" value="F420H2_bilvrd_red/Heme_oxyg"/>
</dbReference>
<evidence type="ECO:0000313" key="3">
    <source>
        <dbReference type="EMBL" id="SDD39296.1"/>
    </source>
</evidence>
<gene>
    <name evidence="3" type="ORF">SAMN05444580_104153</name>
</gene>
<dbReference type="InterPro" id="IPR011576">
    <property type="entry name" value="Pyridox_Oxase_N"/>
</dbReference>
<evidence type="ECO:0000256" key="1">
    <source>
        <dbReference type="ARBA" id="ARBA00023002"/>
    </source>
</evidence>